<dbReference type="GO" id="GO:0005245">
    <property type="term" value="F:voltage-gated calcium channel activity"/>
    <property type="evidence" value="ECO:0007669"/>
    <property type="project" value="TreeGrafter"/>
</dbReference>
<evidence type="ECO:0000313" key="9">
    <source>
        <dbReference type="Ensembl" id="ENSPSTP00000010687.1"/>
    </source>
</evidence>
<sequence length="828" mass="94407">MKKSDGKKEGEGRERGKKASSKDEKESENKEKKTNTKGKEEENKQKKGRKNSASSNSSNSSDEESLSEEELAMLMEEVEQKKKLISTMRNKPWRMIKKLSVLREAQAFVEKFEGALGKGKGKKLYAYKMMMAKKWVKFKRDFDNFKTQCIPWEMKIKEVESHFGSSVASYFIFLRWMYGVNLVLFGLIFGLVIIPEVLMGMPYGSMPRKTVPRAEQATAMDFSVLWDFEGYIKYSALFYGYYNNQRTIGWLKYRLPMAYFMVGISVFGYSLMVVIRSMARNANESTADGDDDNFVFSWKMFTSWDYLIGNPETADNKFASITTSFKESIVDEQESNKDENIHLRRFLRVLANVLIICCLCGSGYLIYFVVKRSQTFSKMQNAGWYERNEVEIVMSLLGMFCPPLFETIATLENYHPRIGLKWQLGRIFALFLGNLYTFLLALMDDVNEKVRAEVITPHLFTLCSNSFFLPHCCQASSYPREGLCWVLEVEIVRLTVSDILVTFVTILVGDFIRACFVRFMNYCWCWDLEAGFPSYAEFDISGNVLGLVFNQGMIWMGSFYAPGLVGINVLRLLTSMYFQCWAVMSSNVPHARVFKASKSNNFYMGLLLLILFLSLLPVAYTIMSLPPSFDCGPFSGKKRMYDVIQETIELDFPLFVAKIFGYVANPGLIIPAILLMVLAIYYLNAVSEAYQRANAELKKKMQLQREEEKNKRNNKASTNSMMQDLEDLLAPSTKSESSPKQAEDKKTDSPSQASPAGKQEKAEALNSSPITAGRRAAFIPPPHVMVTRPLTPGTWTPYPQLRQPWPGGRPMGPFPGRGRGQPRYVHPV</sequence>
<evidence type="ECO:0000256" key="5">
    <source>
        <dbReference type="ARBA" id="ARBA00023136"/>
    </source>
</evidence>
<dbReference type="Ensembl" id="ENSPSTT00000011220.1">
    <property type="protein sequence ID" value="ENSPSTP00000010687.1"/>
    <property type="gene ID" value="ENSPSTG00000007506.1"/>
</dbReference>
<feature type="transmembrane region" description="Helical" evidence="6">
    <location>
        <begin position="176"/>
        <end position="198"/>
    </location>
</feature>
<feature type="compositionally biased region" description="Basic and acidic residues" evidence="7">
    <location>
        <begin position="20"/>
        <end position="45"/>
    </location>
</feature>
<feature type="region of interest" description="Disordered" evidence="7">
    <location>
        <begin position="795"/>
        <end position="828"/>
    </location>
</feature>
<evidence type="ECO:0000256" key="4">
    <source>
        <dbReference type="ARBA" id="ARBA00022989"/>
    </source>
</evidence>
<dbReference type="AlphaFoldDB" id="A0A8C9F502"/>
<feature type="transmembrane region" description="Helical" evidence="6">
    <location>
        <begin position="602"/>
        <end position="623"/>
    </location>
</feature>
<evidence type="ECO:0000256" key="6">
    <source>
        <dbReference type="RuleBase" id="RU310713"/>
    </source>
</evidence>
<dbReference type="InterPro" id="IPR038900">
    <property type="entry name" value="TMC"/>
</dbReference>
<dbReference type="Proteomes" id="UP000694428">
    <property type="component" value="Unplaced"/>
</dbReference>
<evidence type="ECO:0000256" key="2">
    <source>
        <dbReference type="ARBA" id="ARBA00006510"/>
    </source>
</evidence>
<feature type="transmembrane region" description="Helical" evidence="6">
    <location>
        <begin position="659"/>
        <end position="683"/>
    </location>
</feature>
<comment type="subcellular location">
    <subcellularLocation>
        <location evidence="1 6">Membrane</location>
        <topology evidence="1 6">Multi-pass membrane protein</topology>
    </subcellularLocation>
</comment>
<feature type="compositionally biased region" description="Low complexity" evidence="7">
    <location>
        <begin position="51"/>
        <end position="60"/>
    </location>
</feature>
<evidence type="ECO:0000313" key="10">
    <source>
        <dbReference type="Proteomes" id="UP000694428"/>
    </source>
</evidence>
<organism evidence="9 10">
    <name type="scientific">Pavo cristatus</name>
    <name type="common">Indian peafowl</name>
    <name type="synonym">Blue peafowl</name>
    <dbReference type="NCBI Taxonomy" id="9049"/>
    <lineage>
        <taxon>Eukaryota</taxon>
        <taxon>Metazoa</taxon>
        <taxon>Chordata</taxon>
        <taxon>Craniata</taxon>
        <taxon>Vertebrata</taxon>
        <taxon>Euteleostomi</taxon>
        <taxon>Archelosauria</taxon>
        <taxon>Archosauria</taxon>
        <taxon>Dinosauria</taxon>
        <taxon>Saurischia</taxon>
        <taxon>Theropoda</taxon>
        <taxon>Coelurosauria</taxon>
        <taxon>Aves</taxon>
        <taxon>Neognathae</taxon>
        <taxon>Galloanserae</taxon>
        <taxon>Galliformes</taxon>
        <taxon>Phasianidae</taxon>
        <taxon>Phasianinae</taxon>
        <taxon>Pavo</taxon>
    </lineage>
</organism>
<feature type="transmembrane region" description="Helical" evidence="6">
    <location>
        <begin position="349"/>
        <end position="370"/>
    </location>
</feature>
<evidence type="ECO:0000259" key="8">
    <source>
        <dbReference type="Pfam" id="PF07810"/>
    </source>
</evidence>
<dbReference type="InterPro" id="IPR012496">
    <property type="entry name" value="TMC_dom"/>
</dbReference>
<feature type="region of interest" description="Disordered" evidence="7">
    <location>
        <begin position="1"/>
        <end position="68"/>
    </location>
</feature>
<evidence type="ECO:0000256" key="3">
    <source>
        <dbReference type="ARBA" id="ARBA00022692"/>
    </source>
</evidence>
<keyword evidence="5 6" id="KW-0472">Membrane</keyword>
<keyword evidence="10" id="KW-1185">Reference proteome</keyword>
<dbReference type="PANTHER" id="PTHR23302">
    <property type="entry name" value="TRANSMEMBRANE CHANNEL-RELATED"/>
    <property type="match status" value="1"/>
</dbReference>
<keyword evidence="4 6" id="KW-1133">Transmembrane helix</keyword>
<dbReference type="Pfam" id="PF07810">
    <property type="entry name" value="TMC"/>
    <property type="match status" value="1"/>
</dbReference>
<feature type="region of interest" description="Disordered" evidence="7">
    <location>
        <begin position="701"/>
        <end position="777"/>
    </location>
</feature>
<evidence type="ECO:0000256" key="7">
    <source>
        <dbReference type="SAM" id="MobiDB-lite"/>
    </source>
</evidence>
<comment type="similarity">
    <text evidence="2 6">Belongs to the TMC family.</text>
</comment>
<feature type="transmembrane region" description="Helical" evidence="6">
    <location>
        <begin position="423"/>
        <end position="443"/>
    </location>
</feature>
<feature type="transmembrane region" description="Helical" evidence="6">
    <location>
        <begin position="257"/>
        <end position="275"/>
    </location>
</feature>
<keyword evidence="3 6" id="KW-0812">Transmembrane</keyword>
<reference evidence="9" key="1">
    <citation type="submission" date="2025-08" db="UniProtKB">
        <authorList>
            <consortium name="Ensembl"/>
        </authorList>
    </citation>
    <scope>IDENTIFICATION</scope>
</reference>
<evidence type="ECO:0000256" key="1">
    <source>
        <dbReference type="ARBA" id="ARBA00004141"/>
    </source>
</evidence>
<feature type="compositionally biased region" description="Basic and acidic residues" evidence="7">
    <location>
        <begin position="1"/>
        <end position="14"/>
    </location>
</feature>
<reference evidence="9" key="2">
    <citation type="submission" date="2025-09" db="UniProtKB">
        <authorList>
            <consortium name="Ensembl"/>
        </authorList>
    </citation>
    <scope>IDENTIFICATION</scope>
</reference>
<dbReference type="GO" id="GO:0005886">
    <property type="term" value="C:plasma membrane"/>
    <property type="evidence" value="ECO:0007669"/>
    <property type="project" value="InterPro"/>
</dbReference>
<feature type="compositionally biased region" description="Basic and acidic residues" evidence="7">
    <location>
        <begin position="701"/>
        <end position="711"/>
    </location>
</feature>
<dbReference type="PANTHER" id="PTHR23302:SF17">
    <property type="entry name" value="TRANSMEMBRANE CHANNEL-LIKE PROTEIN 2"/>
    <property type="match status" value="1"/>
</dbReference>
<feature type="transmembrane region" description="Helical" evidence="6">
    <location>
        <begin position="491"/>
        <end position="512"/>
    </location>
</feature>
<dbReference type="GO" id="GO:0060005">
    <property type="term" value="P:vestibular reflex"/>
    <property type="evidence" value="ECO:0007669"/>
    <property type="project" value="TreeGrafter"/>
</dbReference>
<dbReference type="GO" id="GO:0008381">
    <property type="term" value="F:mechanosensitive monoatomic ion channel activity"/>
    <property type="evidence" value="ECO:0007669"/>
    <property type="project" value="TreeGrafter"/>
</dbReference>
<dbReference type="GO" id="GO:0050910">
    <property type="term" value="P:detection of mechanical stimulus involved in sensory perception of sound"/>
    <property type="evidence" value="ECO:0007669"/>
    <property type="project" value="TreeGrafter"/>
</dbReference>
<proteinExistence type="inferred from homology"/>
<feature type="domain" description="TMC" evidence="8">
    <location>
        <begin position="488"/>
        <end position="597"/>
    </location>
</feature>
<protein>
    <recommendedName>
        <fullName evidence="6">Transmembrane channel-like protein</fullName>
    </recommendedName>
</protein>
<accession>A0A8C9F502</accession>
<name>A0A8C9F502_PAVCR</name>